<keyword evidence="1" id="KW-1133">Transmembrane helix</keyword>
<name>A0A9W9A6S5_9AGAR</name>
<feature type="transmembrane region" description="Helical" evidence="1">
    <location>
        <begin position="94"/>
        <end position="119"/>
    </location>
</feature>
<evidence type="ECO:0000256" key="1">
    <source>
        <dbReference type="SAM" id="Phobius"/>
    </source>
</evidence>
<protein>
    <submittedName>
        <fullName evidence="2">Uncharacterized protein</fullName>
    </submittedName>
</protein>
<feature type="transmembrane region" description="Helical" evidence="1">
    <location>
        <begin position="53"/>
        <end position="74"/>
    </location>
</feature>
<dbReference type="EMBL" id="JAOTPV010000015">
    <property type="protein sequence ID" value="KAJ4474820.1"/>
    <property type="molecule type" value="Genomic_DNA"/>
</dbReference>
<feature type="transmembrane region" description="Helical" evidence="1">
    <location>
        <begin position="172"/>
        <end position="193"/>
    </location>
</feature>
<feature type="transmembrane region" description="Helical" evidence="1">
    <location>
        <begin position="214"/>
        <end position="234"/>
    </location>
</feature>
<feature type="transmembrane region" description="Helical" evidence="1">
    <location>
        <begin position="246"/>
        <end position="269"/>
    </location>
</feature>
<gene>
    <name evidence="2" type="ORF">J3R30DRAFT_613941</name>
</gene>
<accession>A0A9W9A6S5</accession>
<feature type="transmembrane region" description="Helical" evidence="1">
    <location>
        <begin position="20"/>
        <end position="41"/>
    </location>
</feature>
<reference evidence="2" key="1">
    <citation type="submission" date="2022-08" db="EMBL/GenBank/DDBJ databases">
        <title>A Global Phylogenomic Analysis of the Shiitake Genus Lentinula.</title>
        <authorList>
            <consortium name="DOE Joint Genome Institute"/>
            <person name="Sierra-Patev S."/>
            <person name="Min B."/>
            <person name="Naranjo-Ortiz M."/>
            <person name="Looney B."/>
            <person name="Konkel Z."/>
            <person name="Slot J.C."/>
            <person name="Sakamoto Y."/>
            <person name="Steenwyk J.L."/>
            <person name="Rokas A."/>
            <person name="Carro J."/>
            <person name="Camarero S."/>
            <person name="Ferreira P."/>
            <person name="Molpeceres G."/>
            <person name="Ruiz-Duenas F.J."/>
            <person name="Serrano A."/>
            <person name="Henrissat B."/>
            <person name="Drula E."/>
            <person name="Hughes K.W."/>
            <person name="Mata J.L."/>
            <person name="Ishikawa N.K."/>
            <person name="Vargas-Isla R."/>
            <person name="Ushijima S."/>
            <person name="Smith C.A."/>
            <person name="Ahrendt S."/>
            <person name="Andreopoulos W."/>
            <person name="He G."/>
            <person name="Labutti K."/>
            <person name="Lipzen A."/>
            <person name="Ng V."/>
            <person name="Riley R."/>
            <person name="Sandor L."/>
            <person name="Barry K."/>
            <person name="Martinez A.T."/>
            <person name="Xiao Y."/>
            <person name="Gibbons J.G."/>
            <person name="Terashima K."/>
            <person name="Grigoriev I.V."/>
            <person name="Hibbett D.S."/>
        </authorList>
    </citation>
    <scope>NUCLEOTIDE SEQUENCE</scope>
    <source>
        <strain evidence="2">JLM2183</strain>
    </source>
</reference>
<keyword evidence="3" id="KW-1185">Reference proteome</keyword>
<evidence type="ECO:0000313" key="2">
    <source>
        <dbReference type="EMBL" id="KAJ4474820.1"/>
    </source>
</evidence>
<comment type="caution">
    <text evidence="2">The sequence shown here is derived from an EMBL/GenBank/DDBJ whole genome shotgun (WGS) entry which is preliminary data.</text>
</comment>
<proteinExistence type="predicted"/>
<evidence type="ECO:0000313" key="3">
    <source>
        <dbReference type="Proteomes" id="UP001150266"/>
    </source>
</evidence>
<dbReference type="Proteomes" id="UP001150266">
    <property type="component" value="Unassembled WGS sequence"/>
</dbReference>
<feature type="transmembrane region" description="Helical" evidence="1">
    <location>
        <begin position="131"/>
        <end position="152"/>
    </location>
</feature>
<dbReference type="AlphaFoldDB" id="A0A9W9A6S5"/>
<sequence length="293" mass="32599">MSALTTENLNLLQVESISLSIGSALFGVYVIIAVLSLLSLFSQGKAFTSGRRFLFVVITAMLFCDTVNAAVSTYSVAHDIHSLEGPFHPEGTRILTLTAAILSKINFFLSDLIIVWRAWSIFQERTITFQIVLISCIFLSFGAVVTDTVLVVEASSNLKEPFELNYAVVRLVLPLTLLFTNIVATSLIASRAWMFHQAVKQADQSRRVKNVTQILRLLVESGCLYCLLWIVVVIDIAENFSTEVTYMLTSIIPHLTCIYPCLMVLIILIGNQRYDNVDSTIWSTSPYILSNSV</sequence>
<organism evidence="2 3">
    <name type="scientific">Lentinula aciculospora</name>
    <dbReference type="NCBI Taxonomy" id="153920"/>
    <lineage>
        <taxon>Eukaryota</taxon>
        <taxon>Fungi</taxon>
        <taxon>Dikarya</taxon>
        <taxon>Basidiomycota</taxon>
        <taxon>Agaricomycotina</taxon>
        <taxon>Agaricomycetes</taxon>
        <taxon>Agaricomycetidae</taxon>
        <taxon>Agaricales</taxon>
        <taxon>Marasmiineae</taxon>
        <taxon>Omphalotaceae</taxon>
        <taxon>Lentinula</taxon>
    </lineage>
</organism>
<keyword evidence="1" id="KW-0812">Transmembrane</keyword>
<dbReference type="OrthoDB" id="3174319at2759"/>
<keyword evidence="1" id="KW-0472">Membrane</keyword>